<dbReference type="Gene3D" id="3.40.50.850">
    <property type="entry name" value="Isochorismatase-like"/>
    <property type="match status" value="1"/>
</dbReference>
<proteinExistence type="predicted"/>
<evidence type="ECO:0000256" key="1">
    <source>
        <dbReference type="ARBA" id="ARBA00022801"/>
    </source>
</evidence>
<dbReference type="AlphaFoldDB" id="F7ZHQ6"/>
<name>F7ZHQ6_ROSLO</name>
<evidence type="ECO:0000259" key="2">
    <source>
        <dbReference type="Pfam" id="PF00857"/>
    </source>
</evidence>
<dbReference type="HOGENOM" id="CLU_109238_0_0_5"/>
<dbReference type="InterPro" id="IPR050272">
    <property type="entry name" value="Isochorismatase-like_hydrls"/>
</dbReference>
<dbReference type="STRING" id="391595.RLO149_c016740"/>
<dbReference type="PANTHER" id="PTHR43540:SF1">
    <property type="entry name" value="ISOCHORISMATASE HYDROLASE"/>
    <property type="match status" value="1"/>
</dbReference>
<protein>
    <recommendedName>
        <fullName evidence="2">Isochorismatase-like domain-containing protein</fullName>
    </recommendedName>
</protein>
<sequence>MSWLLPALMVLAPALWFANGIRKIGKISSGDPIGPRPGTALLMIDLQTVFWASGIFGESVKTKAKATILSEAEAAKTNRIPIIAVRQEWSIPSTQAIARLLMKGQAVAGTPGTEIASPFSDLADHVLVKRVQDAFETGELDKLLVGLDVGKLRIVGLDTNYCVAKTALAARQRGFEVEIVTRGVLSADTTAAEKTLNMLRTRLVTLD</sequence>
<dbReference type="InterPro" id="IPR000868">
    <property type="entry name" value="Isochorismatase-like_dom"/>
</dbReference>
<evidence type="ECO:0000313" key="4">
    <source>
        <dbReference type="Proteomes" id="UP000001353"/>
    </source>
</evidence>
<evidence type="ECO:0000313" key="3">
    <source>
        <dbReference type="EMBL" id="AEI93666.1"/>
    </source>
</evidence>
<gene>
    <name evidence="3" type="ordered locus">RLO149_c016740</name>
</gene>
<feature type="domain" description="Isochorismatase-like" evidence="2">
    <location>
        <begin position="39"/>
        <end position="204"/>
    </location>
</feature>
<reference evidence="3 4" key="1">
    <citation type="journal article" date="2011" name="BMC Genomics">
        <title>Comparative genome analysis and genome-guided physiological analysis of Roseobacter litoralis.</title>
        <authorList>
            <person name="Kalhoefer D."/>
            <person name="Thole S."/>
            <person name="Voget S."/>
            <person name="Lehmann R."/>
            <person name="Liesegang H."/>
            <person name="Wollher A."/>
            <person name="Daniel R."/>
            <person name="Simon M."/>
            <person name="Brinkhoff T."/>
        </authorList>
    </citation>
    <scope>NUCLEOTIDE SEQUENCE [LARGE SCALE GENOMIC DNA]</scope>
    <source>
        <strain evidence="4">ATCC 49566 / DSM 6996 / JCM 21268 / NBRC 15278 / OCh 149</strain>
    </source>
</reference>
<dbReference type="InterPro" id="IPR036380">
    <property type="entry name" value="Isochorismatase-like_sf"/>
</dbReference>
<dbReference type="Pfam" id="PF00857">
    <property type="entry name" value="Isochorismatase"/>
    <property type="match status" value="1"/>
</dbReference>
<dbReference type="eggNOG" id="COG1335">
    <property type="taxonomic scope" value="Bacteria"/>
</dbReference>
<dbReference type="KEGG" id="rli:RLO149_c016740"/>
<keyword evidence="1" id="KW-0378">Hydrolase</keyword>
<organism evidence="3 4">
    <name type="scientific">Roseobacter litoralis (strain ATCC 49566 / DSM 6996 / JCM 21268 / NBRC 15278 / OCh 149)</name>
    <dbReference type="NCBI Taxonomy" id="391595"/>
    <lineage>
        <taxon>Bacteria</taxon>
        <taxon>Pseudomonadati</taxon>
        <taxon>Pseudomonadota</taxon>
        <taxon>Alphaproteobacteria</taxon>
        <taxon>Rhodobacterales</taxon>
        <taxon>Roseobacteraceae</taxon>
        <taxon>Roseobacter</taxon>
    </lineage>
</organism>
<dbReference type="SUPFAM" id="SSF52499">
    <property type="entry name" value="Isochorismatase-like hydrolases"/>
    <property type="match status" value="1"/>
</dbReference>
<dbReference type="OrthoDB" id="9807387at2"/>
<dbReference type="EMBL" id="CP002623">
    <property type="protein sequence ID" value="AEI93666.1"/>
    <property type="molecule type" value="Genomic_DNA"/>
</dbReference>
<dbReference type="CDD" id="cd00431">
    <property type="entry name" value="cysteine_hydrolases"/>
    <property type="match status" value="1"/>
</dbReference>
<keyword evidence="4" id="KW-1185">Reference proteome</keyword>
<dbReference type="GO" id="GO:0016787">
    <property type="term" value="F:hydrolase activity"/>
    <property type="evidence" value="ECO:0007669"/>
    <property type="project" value="UniProtKB-KW"/>
</dbReference>
<accession>F7ZHQ6</accession>
<dbReference type="Proteomes" id="UP000001353">
    <property type="component" value="Chromosome"/>
</dbReference>
<dbReference type="PANTHER" id="PTHR43540">
    <property type="entry name" value="PEROXYUREIDOACRYLATE/UREIDOACRYLATE AMIDOHYDROLASE-RELATED"/>
    <property type="match status" value="1"/>
</dbReference>